<comment type="caution">
    <text evidence="1">The sequence shown here is derived from an EMBL/GenBank/DDBJ whole genome shotgun (WGS) entry which is preliminary data.</text>
</comment>
<name>A0AAV9SV09_9PEZI</name>
<keyword evidence="2" id="KW-1185">Reference proteome</keyword>
<evidence type="ECO:0000313" key="2">
    <source>
        <dbReference type="Proteomes" id="UP001327957"/>
    </source>
</evidence>
<evidence type="ECO:0000313" key="1">
    <source>
        <dbReference type="EMBL" id="KAK6206233.1"/>
    </source>
</evidence>
<proteinExistence type="predicted"/>
<protein>
    <submittedName>
        <fullName evidence="1">Uncharacterized protein</fullName>
    </submittedName>
</protein>
<dbReference type="EMBL" id="JASAOK010000056">
    <property type="protein sequence ID" value="KAK6206233.1"/>
    <property type="molecule type" value="Genomic_DNA"/>
</dbReference>
<dbReference type="AlphaFoldDB" id="A0AAV9SV09"/>
<dbReference type="Proteomes" id="UP001327957">
    <property type="component" value="Unassembled WGS sequence"/>
</dbReference>
<reference evidence="1 2" key="1">
    <citation type="submission" date="2023-04" db="EMBL/GenBank/DDBJ databases">
        <title>Colletotrichum tabacum stain YC1 causing leaf anthracnose on Nicotiana tabacum(L.) cv.</title>
        <authorList>
            <person name="Ji Z."/>
            <person name="Wang M."/>
            <person name="Zhang J."/>
            <person name="Wang N."/>
            <person name="Zhou Z."/>
        </authorList>
    </citation>
    <scope>NUCLEOTIDE SEQUENCE [LARGE SCALE GENOMIC DNA]</scope>
    <source>
        <strain evidence="1 2">YC1</strain>
    </source>
</reference>
<accession>A0AAV9SV09</accession>
<gene>
    <name evidence="1" type="ORF">QIS74_13652</name>
</gene>
<sequence>MVDLLTDDVARDARITPNKPYNFTLKKNASDATTNVDRLTCSMVVDEPLNARDKHLCAVDQVPEANKVYKPGVWVILEYNIEFLSLFRTIKVTSNSPPTSKSASGDLWKSTLSPDDPQTADIIYLASPRAINKYESLRRLLSQPAKDLIA</sequence>
<organism evidence="1 2">
    <name type="scientific">Colletotrichum tabaci</name>
    <dbReference type="NCBI Taxonomy" id="1209068"/>
    <lineage>
        <taxon>Eukaryota</taxon>
        <taxon>Fungi</taxon>
        <taxon>Dikarya</taxon>
        <taxon>Ascomycota</taxon>
        <taxon>Pezizomycotina</taxon>
        <taxon>Sordariomycetes</taxon>
        <taxon>Hypocreomycetidae</taxon>
        <taxon>Glomerellales</taxon>
        <taxon>Glomerellaceae</taxon>
        <taxon>Colletotrichum</taxon>
        <taxon>Colletotrichum destructivum species complex</taxon>
    </lineage>
</organism>